<evidence type="ECO:0000313" key="3">
    <source>
        <dbReference type="Proteomes" id="UP000181956"/>
    </source>
</evidence>
<dbReference type="Proteomes" id="UP000181956">
    <property type="component" value="Chromosome I"/>
</dbReference>
<dbReference type="InterPro" id="IPR011051">
    <property type="entry name" value="RmlC_Cupin_sf"/>
</dbReference>
<reference evidence="3" key="1">
    <citation type="submission" date="2016-10" db="EMBL/GenBank/DDBJ databases">
        <authorList>
            <person name="Varghese N."/>
            <person name="Submissions S."/>
        </authorList>
    </citation>
    <scope>NUCLEOTIDE SEQUENCE [LARGE SCALE GENOMIC DNA]</scope>
    <source>
        <strain evidence="3">DSM 21772</strain>
    </source>
</reference>
<dbReference type="PANTHER" id="PTHR36440">
    <property type="entry name" value="PUTATIVE (AFU_ORTHOLOGUE AFUA_8G07350)-RELATED"/>
    <property type="match status" value="1"/>
</dbReference>
<feature type="domain" description="Cupin type-2" evidence="1">
    <location>
        <begin position="242"/>
        <end position="293"/>
    </location>
</feature>
<organism evidence="2 3">
    <name type="scientific">Microterricola viridarii</name>
    <dbReference type="NCBI Taxonomy" id="412690"/>
    <lineage>
        <taxon>Bacteria</taxon>
        <taxon>Bacillati</taxon>
        <taxon>Actinomycetota</taxon>
        <taxon>Actinomycetes</taxon>
        <taxon>Micrococcales</taxon>
        <taxon>Microbacteriaceae</taxon>
        <taxon>Microterricola</taxon>
    </lineage>
</organism>
<keyword evidence="3" id="KW-1185">Reference proteome</keyword>
<protein>
    <submittedName>
        <fullName evidence="2">Cupin domain protein</fullName>
    </submittedName>
</protein>
<gene>
    <name evidence="2" type="ORF">SAMN04489834_0881</name>
</gene>
<evidence type="ECO:0000313" key="2">
    <source>
        <dbReference type="EMBL" id="SDS11058.1"/>
    </source>
</evidence>
<accession>A0A1H1PIF1</accession>
<dbReference type="AlphaFoldDB" id="A0A1H1PIF1"/>
<dbReference type="CDD" id="cd02215">
    <property type="entry name" value="cupin_QDO_N_C"/>
    <property type="match status" value="2"/>
</dbReference>
<dbReference type="InterPro" id="IPR013096">
    <property type="entry name" value="Cupin_2"/>
</dbReference>
<dbReference type="PANTHER" id="PTHR36440:SF1">
    <property type="entry name" value="PUTATIVE (AFU_ORTHOLOGUE AFUA_8G07350)-RELATED"/>
    <property type="match status" value="1"/>
</dbReference>
<name>A0A1H1PIF1_9MICO</name>
<dbReference type="Gene3D" id="2.60.120.10">
    <property type="entry name" value="Jelly Rolls"/>
    <property type="match status" value="2"/>
</dbReference>
<dbReference type="STRING" id="412690.SAMN04489834_0881"/>
<proteinExistence type="predicted"/>
<dbReference type="InterPro" id="IPR053146">
    <property type="entry name" value="QDO-like"/>
</dbReference>
<dbReference type="SUPFAM" id="SSF51182">
    <property type="entry name" value="RmlC-like cupins"/>
    <property type="match status" value="1"/>
</dbReference>
<evidence type="ECO:0000259" key="1">
    <source>
        <dbReference type="Pfam" id="PF07883"/>
    </source>
</evidence>
<dbReference type="EMBL" id="LT629742">
    <property type="protein sequence ID" value="SDS11058.1"/>
    <property type="molecule type" value="Genomic_DNA"/>
</dbReference>
<dbReference type="InterPro" id="IPR014710">
    <property type="entry name" value="RmlC-like_jellyroll"/>
</dbReference>
<dbReference type="Pfam" id="PF07883">
    <property type="entry name" value="Cupin_2"/>
    <property type="match status" value="1"/>
</dbReference>
<dbReference type="RefSeq" id="WP_083362965.1">
    <property type="nucleotide sequence ID" value="NZ_LT629742.1"/>
</dbReference>
<dbReference type="OrthoDB" id="4227163at2"/>
<sequence length="360" mass="38414">MASTLLEPGAHVPIANALPGAQLPYVMAAGHGDRFLLNGQLLTVIARPVDTGDLFGAAYLSGGRGAELPATTDAAEHRTVIVFDGLVQVWLGSETSLLSPGDEVVIPAGTSFAYRMLAGENRLLLWSSPGHSLELLSRLGTPTASHVRPARAERLVSLDEFRAVGEEFGVDVTAVPLFDAARQPAAGARHAGLPRTEEAFFLSAGEGERYLGADEMHSYMSRGANTGGRYFAVESSGARSGYIPLHFHQQHTENFICLDGRVRLHVNGREVLLSKGDFVHAPAGTIHSYAYETAYARMVGVLAPSIFEPFFEYVFSPTEESIYTEGAVPGFNGPGFGRAQAELDLVVVGPPPERVAGLDI</sequence>